<dbReference type="InterPro" id="IPR017871">
    <property type="entry name" value="ABC_transporter-like_CS"/>
</dbReference>
<dbReference type="SMART" id="SM00382">
    <property type="entry name" value="AAA"/>
    <property type="match status" value="1"/>
</dbReference>
<evidence type="ECO:0000256" key="2">
    <source>
        <dbReference type="ARBA" id="ARBA00005417"/>
    </source>
</evidence>
<keyword evidence="3" id="KW-0813">Transport</keyword>
<organism evidence="8 9">
    <name type="scientific">Corynebacterium hylobatis</name>
    <dbReference type="NCBI Taxonomy" id="1859290"/>
    <lineage>
        <taxon>Bacteria</taxon>
        <taxon>Bacillati</taxon>
        <taxon>Actinomycetota</taxon>
        <taxon>Actinomycetes</taxon>
        <taxon>Mycobacteriales</taxon>
        <taxon>Corynebacteriaceae</taxon>
        <taxon>Corynebacterium</taxon>
    </lineage>
</organism>
<dbReference type="Pfam" id="PF13732">
    <property type="entry name" value="DrrA1-3_C"/>
    <property type="match status" value="1"/>
</dbReference>
<dbReference type="Proteomes" id="UP000274907">
    <property type="component" value="Unassembled WGS sequence"/>
</dbReference>
<dbReference type="InterPro" id="IPR027417">
    <property type="entry name" value="P-loop_NTPase"/>
</dbReference>
<dbReference type="EMBL" id="RXHJ01000016">
    <property type="protein sequence ID" value="RSZ61769.1"/>
    <property type="molecule type" value="Genomic_DNA"/>
</dbReference>
<evidence type="ECO:0000256" key="3">
    <source>
        <dbReference type="ARBA" id="ARBA00022448"/>
    </source>
</evidence>
<dbReference type="InterPro" id="IPR003593">
    <property type="entry name" value="AAA+_ATPase"/>
</dbReference>
<dbReference type="GO" id="GO:0046677">
    <property type="term" value="P:response to antibiotic"/>
    <property type="evidence" value="ECO:0007669"/>
    <property type="project" value="UniProtKB-KW"/>
</dbReference>
<comment type="caution">
    <text evidence="8">The sequence shown here is derived from an EMBL/GenBank/DDBJ whole genome shotgun (WGS) entry which is preliminary data.</text>
</comment>
<dbReference type="PROSITE" id="PS50893">
    <property type="entry name" value="ABC_TRANSPORTER_2"/>
    <property type="match status" value="1"/>
</dbReference>
<dbReference type="Pfam" id="PF00005">
    <property type="entry name" value="ABC_tran"/>
    <property type="match status" value="1"/>
</dbReference>
<dbReference type="PANTHER" id="PTHR42711:SF5">
    <property type="entry name" value="ABC TRANSPORTER ATP-BINDING PROTEIN NATA"/>
    <property type="match status" value="1"/>
</dbReference>
<dbReference type="PROSITE" id="PS00211">
    <property type="entry name" value="ABC_TRANSPORTER_1"/>
    <property type="match status" value="1"/>
</dbReference>
<reference evidence="8 9" key="1">
    <citation type="submission" date="2018-12" db="EMBL/GenBank/DDBJ databases">
        <title>YIM 101343 draft genome.</title>
        <authorList>
            <person name="Chen X."/>
        </authorList>
    </citation>
    <scope>NUCLEOTIDE SEQUENCE [LARGE SCALE GENOMIC DNA]</scope>
    <source>
        <strain evidence="8 9">YIM 101343</strain>
    </source>
</reference>
<evidence type="ECO:0000256" key="5">
    <source>
        <dbReference type="ARBA" id="ARBA00022840"/>
    </source>
</evidence>
<sequence length="298" mass="32807">MGDTAITTNNLTKTFGSTRALDEFNITVPVGEVRGFLGPNGSGKSTAIRVLLGMLRATSGSAEVLGMDPWRDSVALHHRLAYVAGDTNLWPSLTGGEAIDLLTRHQRSEAQRRRRAELIDRFELDPTKKARTYSKGNRQKVALVAALSLDVDLYLLDEPTSGLDPLMESIFTQEVRQLRDQGRTVLLSSHILGEVEKLCDSVTIIRAGRDVEHGTLAELRHLTRSAVAGTVTGDPARLTQMPGVHDLTVDGGRVRFQVEDRNIDDVLRVLPELGVQNLTITPPSLEDLFLRHYGKVEQ</sequence>
<dbReference type="GO" id="GO:0016887">
    <property type="term" value="F:ATP hydrolysis activity"/>
    <property type="evidence" value="ECO:0007669"/>
    <property type="project" value="InterPro"/>
</dbReference>
<dbReference type="OrthoDB" id="9804819at2"/>
<evidence type="ECO:0000259" key="7">
    <source>
        <dbReference type="PROSITE" id="PS50893"/>
    </source>
</evidence>
<dbReference type="InterPro" id="IPR050763">
    <property type="entry name" value="ABC_transporter_ATP-binding"/>
</dbReference>
<dbReference type="CDD" id="cd03230">
    <property type="entry name" value="ABC_DR_subfamily_A"/>
    <property type="match status" value="1"/>
</dbReference>
<evidence type="ECO:0000313" key="9">
    <source>
        <dbReference type="Proteomes" id="UP000274907"/>
    </source>
</evidence>
<gene>
    <name evidence="8" type="ORF">EAH68_11865</name>
</gene>
<keyword evidence="4" id="KW-0547">Nucleotide-binding</keyword>
<dbReference type="AlphaFoldDB" id="A0A3R9ZDB0"/>
<evidence type="ECO:0000256" key="4">
    <source>
        <dbReference type="ARBA" id="ARBA00022741"/>
    </source>
</evidence>
<keyword evidence="5 8" id="KW-0067">ATP-binding</keyword>
<keyword evidence="6" id="KW-0046">Antibiotic resistance</keyword>
<comment type="subcellular location">
    <subcellularLocation>
        <location evidence="1">Cell membrane</location>
        <topology evidence="1">Peripheral membrane protein</topology>
    </subcellularLocation>
</comment>
<dbReference type="GO" id="GO:0005524">
    <property type="term" value="F:ATP binding"/>
    <property type="evidence" value="ECO:0007669"/>
    <property type="project" value="UniProtKB-KW"/>
</dbReference>
<proteinExistence type="inferred from homology"/>
<keyword evidence="9" id="KW-1185">Reference proteome</keyword>
<dbReference type="PANTHER" id="PTHR42711">
    <property type="entry name" value="ABC TRANSPORTER ATP-BINDING PROTEIN"/>
    <property type="match status" value="1"/>
</dbReference>
<accession>A0A3R9ZDB0</accession>
<dbReference type="InterPro" id="IPR025302">
    <property type="entry name" value="DrrA1/2-like_C"/>
</dbReference>
<evidence type="ECO:0000313" key="8">
    <source>
        <dbReference type="EMBL" id="RSZ61769.1"/>
    </source>
</evidence>
<protein>
    <submittedName>
        <fullName evidence="8">ABC transporter ATP-binding protein</fullName>
    </submittedName>
</protein>
<dbReference type="SUPFAM" id="SSF52540">
    <property type="entry name" value="P-loop containing nucleoside triphosphate hydrolases"/>
    <property type="match status" value="1"/>
</dbReference>
<feature type="domain" description="ABC transporter" evidence="7">
    <location>
        <begin position="6"/>
        <end position="232"/>
    </location>
</feature>
<evidence type="ECO:0000256" key="6">
    <source>
        <dbReference type="ARBA" id="ARBA00023251"/>
    </source>
</evidence>
<comment type="similarity">
    <text evidence="2">Belongs to the ABC transporter superfamily.</text>
</comment>
<dbReference type="GO" id="GO:0005886">
    <property type="term" value="C:plasma membrane"/>
    <property type="evidence" value="ECO:0007669"/>
    <property type="project" value="UniProtKB-SubCell"/>
</dbReference>
<name>A0A3R9ZDB0_9CORY</name>
<evidence type="ECO:0000256" key="1">
    <source>
        <dbReference type="ARBA" id="ARBA00004202"/>
    </source>
</evidence>
<dbReference type="InterPro" id="IPR003439">
    <property type="entry name" value="ABC_transporter-like_ATP-bd"/>
</dbReference>
<dbReference type="RefSeq" id="WP_126121555.1">
    <property type="nucleotide sequence ID" value="NZ_RXHJ01000016.1"/>
</dbReference>
<dbReference type="Gene3D" id="3.40.50.300">
    <property type="entry name" value="P-loop containing nucleotide triphosphate hydrolases"/>
    <property type="match status" value="1"/>
</dbReference>